<evidence type="ECO:0000313" key="1">
    <source>
        <dbReference type="EMBL" id="PAV91100.1"/>
    </source>
</evidence>
<name>A0A2A2LY49_9BILA</name>
<dbReference type="AlphaFoldDB" id="A0A2A2LY49"/>
<evidence type="ECO:0000313" key="2">
    <source>
        <dbReference type="Proteomes" id="UP000218231"/>
    </source>
</evidence>
<reference evidence="1 2" key="1">
    <citation type="journal article" date="2017" name="Curr. Biol.">
        <title>Genome architecture and evolution of a unichromosomal asexual nematode.</title>
        <authorList>
            <person name="Fradin H."/>
            <person name="Zegar C."/>
            <person name="Gutwein M."/>
            <person name="Lucas J."/>
            <person name="Kovtun M."/>
            <person name="Corcoran D."/>
            <person name="Baugh L.R."/>
            <person name="Kiontke K."/>
            <person name="Gunsalus K."/>
            <person name="Fitch D.H."/>
            <person name="Piano F."/>
        </authorList>
    </citation>
    <scope>NUCLEOTIDE SEQUENCE [LARGE SCALE GENOMIC DNA]</scope>
    <source>
        <strain evidence="1">PF1309</strain>
    </source>
</reference>
<accession>A0A2A2LY49</accession>
<dbReference type="EMBL" id="LIAE01006336">
    <property type="protein sequence ID" value="PAV91100.1"/>
    <property type="molecule type" value="Genomic_DNA"/>
</dbReference>
<gene>
    <name evidence="1" type="ORF">WR25_02803</name>
</gene>
<protein>
    <submittedName>
        <fullName evidence="1">Uncharacterized protein</fullName>
    </submittedName>
</protein>
<organism evidence="1 2">
    <name type="scientific">Diploscapter pachys</name>
    <dbReference type="NCBI Taxonomy" id="2018661"/>
    <lineage>
        <taxon>Eukaryota</taxon>
        <taxon>Metazoa</taxon>
        <taxon>Ecdysozoa</taxon>
        <taxon>Nematoda</taxon>
        <taxon>Chromadorea</taxon>
        <taxon>Rhabditida</taxon>
        <taxon>Rhabditina</taxon>
        <taxon>Rhabditomorpha</taxon>
        <taxon>Rhabditoidea</taxon>
        <taxon>Rhabditidae</taxon>
        <taxon>Diploscapter</taxon>
    </lineage>
</organism>
<sequence>MNSMCQKYTQPSIIKADVAAIRLPNDKLLLSFQEISDTFIEKLYDNEQLVANSTLNHTGYQVLEFIRDFQKSAKSASKRAIQVLRYNNSREKLDGFKYLCKYELYPPRDLTSNIGWTLINPCSLELTKEERNRFANCMENLKNYDISLYAKSSIAYYSSKYPDKQCEELVQDYFRKFPILDGIKFDYFMEKMSETIHEHYGSAKLCLLDDVFYRSACNKEVLTDFNAYVKYFLQHNMVSSTVCAAVVENEPEDRKKYLEEVVRNMNHVVDHLNKYLSNAVKQSVEVCEPWIINQTIKEFDSADVKKKVEIHEDRFQILGDQIISDLNSRGDTRLRRHIVVTRNLPHLTKYLHSCPGNNCRIIENPRRDIKVFYISHEPFSRMKIQLHDFYFNNSMDTINQTIWELSATDNLETIRQALDQKNVSLASEDGFRTELWQLNISLIGQCSLRMTKQHIIKYSECMRLLSQIDIPLKIKSGIAYISAMQTQQFHYEVTQKILANDDLLKDYSMEKALFAMDSNQGYELSCMPDSIYFSNSCNRKNLVGFLNNIKILLLHIASGATICSSIISENDAVRREYLEKIINSINRIVKFQNDYLDNAMGLSFTACEAFVINQTIHDFDSHVDKGASIRRNRFKTLGDTIINDLASRGSSKMGRHVVITRNLPLLSKYLPSCPSGNCRVIQNTQRDITVFYTAHDPLKQSMKKLNDDFFDRSMASINNTIW</sequence>
<keyword evidence="2" id="KW-1185">Reference proteome</keyword>
<comment type="caution">
    <text evidence="1">The sequence shown here is derived from an EMBL/GenBank/DDBJ whole genome shotgun (WGS) entry which is preliminary data.</text>
</comment>
<dbReference type="Proteomes" id="UP000218231">
    <property type="component" value="Unassembled WGS sequence"/>
</dbReference>
<proteinExistence type="predicted"/>